<evidence type="ECO:0000256" key="6">
    <source>
        <dbReference type="ARBA" id="ARBA00023136"/>
    </source>
</evidence>
<evidence type="ECO:0000256" key="7">
    <source>
        <dbReference type="RuleBase" id="RU369079"/>
    </source>
</evidence>
<dbReference type="InterPro" id="IPR004681">
    <property type="entry name" value="TRAP_DctM"/>
</dbReference>
<feature type="transmembrane region" description="Helical" evidence="7">
    <location>
        <begin position="355"/>
        <end position="375"/>
    </location>
</feature>
<comment type="subunit">
    <text evidence="7">The complex comprises the extracytoplasmic solute receptor protein and the two transmembrane proteins.</text>
</comment>
<feature type="domain" description="TRAP C4-dicarboxylate transport system permease DctM subunit" evidence="8">
    <location>
        <begin position="7"/>
        <end position="416"/>
    </location>
</feature>
<feature type="transmembrane region" description="Helical" evidence="7">
    <location>
        <begin position="212"/>
        <end position="234"/>
    </location>
</feature>
<keyword evidence="2" id="KW-1003">Cell membrane</keyword>
<keyword evidence="6 7" id="KW-0472">Membrane</keyword>
<evidence type="ECO:0000256" key="1">
    <source>
        <dbReference type="ARBA" id="ARBA00004429"/>
    </source>
</evidence>
<dbReference type="PIRSF" id="PIRSF006066">
    <property type="entry name" value="HI0050"/>
    <property type="match status" value="1"/>
</dbReference>
<evidence type="ECO:0000256" key="4">
    <source>
        <dbReference type="ARBA" id="ARBA00022692"/>
    </source>
</evidence>
<protein>
    <recommendedName>
        <fullName evidence="7">TRAP transporter large permease protein</fullName>
    </recommendedName>
</protein>
<dbReference type="GO" id="GO:0022857">
    <property type="term" value="F:transmembrane transporter activity"/>
    <property type="evidence" value="ECO:0007669"/>
    <property type="project" value="UniProtKB-UniRule"/>
</dbReference>
<organism evidence="9 10">
    <name type="scientific">Klebsiella oxytoca</name>
    <dbReference type="NCBI Taxonomy" id="571"/>
    <lineage>
        <taxon>Bacteria</taxon>
        <taxon>Pseudomonadati</taxon>
        <taxon>Pseudomonadota</taxon>
        <taxon>Gammaproteobacteria</taxon>
        <taxon>Enterobacterales</taxon>
        <taxon>Enterobacteriaceae</taxon>
        <taxon>Klebsiella/Raoultella group</taxon>
        <taxon>Klebsiella</taxon>
    </lineage>
</organism>
<keyword evidence="3 7" id="KW-0997">Cell inner membrane</keyword>
<evidence type="ECO:0000256" key="5">
    <source>
        <dbReference type="ARBA" id="ARBA00022989"/>
    </source>
</evidence>
<dbReference type="NCBIfam" id="TIGR00786">
    <property type="entry name" value="dctM"/>
    <property type="match status" value="1"/>
</dbReference>
<feature type="transmembrane region" description="Helical" evidence="7">
    <location>
        <begin position="277"/>
        <end position="295"/>
    </location>
</feature>
<accession>A0A318FEK5</accession>
<gene>
    <name evidence="9" type="ORF">DET57_11899</name>
</gene>
<dbReference type="PANTHER" id="PTHR33362">
    <property type="entry name" value="SIALIC ACID TRAP TRANSPORTER PERMEASE PROTEIN SIAT-RELATED"/>
    <property type="match status" value="1"/>
</dbReference>
<dbReference type="RefSeq" id="WP_110276272.1">
    <property type="nucleotide sequence ID" value="NZ_QJJG01000018.1"/>
</dbReference>
<dbReference type="EMBL" id="QJJG01000018">
    <property type="protein sequence ID" value="PXW40043.1"/>
    <property type="molecule type" value="Genomic_DNA"/>
</dbReference>
<comment type="subcellular location">
    <subcellularLocation>
        <location evidence="1 7">Cell inner membrane</location>
        <topology evidence="1 7">Multi-pass membrane protein</topology>
    </subcellularLocation>
</comment>
<feature type="transmembrane region" description="Helical" evidence="7">
    <location>
        <begin position="315"/>
        <end position="343"/>
    </location>
</feature>
<evidence type="ECO:0000256" key="2">
    <source>
        <dbReference type="ARBA" id="ARBA00022475"/>
    </source>
</evidence>
<feature type="transmembrane region" description="Helical" evidence="7">
    <location>
        <begin position="395"/>
        <end position="417"/>
    </location>
</feature>
<dbReference type="GO" id="GO:0005886">
    <property type="term" value="C:plasma membrane"/>
    <property type="evidence" value="ECO:0007669"/>
    <property type="project" value="UniProtKB-SubCell"/>
</dbReference>
<dbReference type="NCBIfam" id="NF011634">
    <property type="entry name" value="PRK15060.1"/>
    <property type="match status" value="1"/>
</dbReference>
<comment type="similarity">
    <text evidence="7">Belongs to the TRAP transporter large permease family.</text>
</comment>
<keyword evidence="4 7" id="KW-0812">Transmembrane</keyword>
<dbReference type="Pfam" id="PF06808">
    <property type="entry name" value="DctM"/>
    <property type="match status" value="1"/>
</dbReference>
<sequence>MTVVIFLVSLLGSIAIGVPIAWSLLLCGVALMFWMDIFDVQILAQTLVNGADSFSLLAIPFFILAGEIMNAGGLSQRIVDLPMKLVGHKAGGLGYVGVLAAMIMASLSGSAVADTAAVAALLIPMMRQANYPVNRAAGLIGSGGIIAAIIPPSIPLIIFGVSSGLSISKLFMAGIAPGIMMGATLMLTWWWQASRLNLPRQPKASMREVWQSLKSGIWALFLPVIIIGGFRSGLFTPTEAGAVAAFYALFVAVVIYREMTFATLYHVLVAAARTTSVVMFLVAAAAVSAWLITIAELPMMVSDLLQPLVDSPRLLFIVIMLAIMMISTVMDLTPTVLILTPVLMPLVREAGIDPIYFGIMFIINCSISLITPPVGNVLNVICGVAKLKFDDAVKGVAPYVMVLFMLLGLFIFIPELITTPLKWMS</sequence>
<dbReference type="InterPro" id="IPR010656">
    <property type="entry name" value="DctM"/>
</dbReference>
<evidence type="ECO:0000313" key="9">
    <source>
        <dbReference type="EMBL" id="PXW40043.1"/>
    </source>
</evidence>
<comment type="caution">
    <text evidence="9">The sequence shown here is derived from an EMBL/GenBank/DDBJ whole genome shotgun (WGS) entry which is preliminary data.</text>
</comment>
<keyword evidence="7" id="KW-0813">Transport</keyword>
<feature type="transmembrane region" description="Helical" evidence="7">
    <location>
        <begin position="170"/>
        <end position="191"/>
    </location>
</feature>
<dbReference type="AlphaFoldDB" id="A0A318FEK5"/>
<proteinExistence type="inferred from homology"/>
<reference evidence="9 10" key="1">
    <citation type="submission" date="2018-05" db="EMBL/GenBank/DDBJ databases">
        <title>Freshwater and sediment microbial communities from various areas in North America, analyzing microbe dynamics in response to fracking.</title>
        <authorList>
            <person name="Lamendella R."/>
        </authorList>
    </citation>
    <scope>NUCLEOTIDE SEQUENCE [LARGE SCALE GENOMIC DNA]</scope>
    <source>
        <strain evidence="9 10">67</strain>
    </source>
</reference>
<dbReference type="Proteomes" id="UP000247485">
    <property type="component" value="Unassembled WGS sequence"/>
</dbReference>
<feature type="transmembrane region" description="Helical" evidence="7">
    <location>
        <begin position="54"/>
        <end position="73"/>
    </location>
</feature>
<feature type="transmembrane region" description="Helical" evidence="7">
    <location>
        <begin position="93"/>
        <end position="124"/>
    </location>
</feature>
<evidence type="ECO:0000256" key="3">
    <source>
        <dbReference type="ARBA" id="ARBA00022519"/>
    </source>
</evidence>
<name>A0A318FEK5_KLEOX</name>
<evidence type="ECO:0000313" key="10">
    <source>
        <dbReference type="Proteomes" id="UP000247485"/>
    </source>
</evidence>
<feature type="transmembrane region" description="Helical" evidence="7">
    <location>
        <begin position="240"/>
        <end position="256"/>
    </location>
</feature>
<feature type="transmembrane region" description="Helical" evidence="7">
    <location>
        <begin position="6"/>
        <end position="34"/>
    </location>
</feature>
<feature type="transmembrane region" description="Helical" evidence="7">
    <location>
        <begin position="136"/>
        <end position="158"/>
    </location>
</feature>
<evidence type="ECO:0000259" key="8">
    <source>
        <dbReference type="Pfam" id="PF06808"/>
    </source>
</evidence>
<keyword evidence="5 7" id="KW-1133">Transmembrane helix</keyword>
<dbReference type="PANTHER" id="PTHR33362:SF4">
    <property type="entry name" value="2,3-DIKETO-L-GULONATE TRAP TRANSPORTER LARGE PERMEASE PROTEIN YIAN"/>
    <property type="match status" value="1"/>
</dbReference>
<comment type="function">
    <text evidence="7">Part of the tripartite ATP-independent periplasmic (TRAP) transport system.</text>
</comment>